<keyword evidence="3" id="KW-0472">Membrane</keyword>
<keyword evidence="3" id="KW-1133">Transmembrane helix</keyword>
<dbReference type="Gene3D" id="3.60.10.10">
    <property type="entry name" value="Endonuclease/exonuclease/phosphatase"/>
    <property type="match status" value="1"/>
</dbReference>
<reference evidence="5 6" key="1">
    <citation type="submission" date="2024-03" db="EMBL/GenBank/DDBJ databases">
        <title>Complete genome sequence of the green alga Chloropicon roscoffensis RCC1871.</title>
        <authorList>
            <person name="Lemieux C."/>
            <person name="Pombert J.-F."/>
            <person name="Otis C."/>
            <person name="Turmel M."/>
        </authorList>
    </citation>
    <scope>NUCLEOTIDE SEQUENCE [LARGE SCALE GENOMIC DNA]</scope>
    <source>
        <strain evidence="5 6">RCC1871</strain>
    </source>
</reference>
<gene>
    <name evidence="5" type="ORF">HKI87_02g09910</name>
</gene>
<dbReference type="SUPFAM" id="SSF56219">
    <property type="entry name" value="DNase I-like"/>
    <property type="match status" value="1"/>
</dbReference>
<organism evidence="5 6">
    <name type="scientific">Chloropicon roscoffensis</name>
    <dbReference type="NCBI Taxonomy" id="1461544"/>
    <lineage>
        <taxon>Eukaryota</taxon>
        <taxon>Viridiplantae</taxon>
        <taxon>Chlorophyta</taxon>
        <taxon>Chloropicophyceae</taxon>
        <taxon>Chloropicales</taxon>
        <taxon>Chloropicaceae</taxon>
        <taxon>Chloropicon</taxon>
    </lineage>
</organism>
<evidence type="ECO:0000256" key="1">
    <source>
        <dbReference type="ARBA" id="ARBA00010768"/>
    </source>
</evidence>
<dbReference type="AlphaFoldDB" id="A0AAX4P127"/>
<dbReference type="GO" id="GO:0004439">
    <property type="term" value="F:phosphatidylinositol-4,5-bisphosphate 5-phosphatase activity"/>
    <property type="evidence" value="ECO:0007669"/>
    <property type="project" value="TreeGrafter"/>
</dbReference>
<dbReference type="PANTHER" id="PTHR11200">
    <property type="entry name" value="INOSITOL 5-PHOSPHATASE"/>
    <property type="match status" value="1"/>
</dbReference>
<dbReference type="SMART" id="SM00128">
    <property type="entry name" value="IPPc"/>
    <property type="match status" value="1"/>
</dbReference>
<comment type="similarity">
    <text evidence="1">Belongs to the inositol polyphosphate 5-phosphatase family.</text>
</comment>
<dbReference type="EMBL" id="CP151502">
    <property type="protein sequence ID" value="WZN59465.1"/>
    <property type="molecule type" value="Genomic_DNA"/>
</dbReference>
<dbReference type="GO" id="GO:0046856">
    <property type="term" value="P:phosphatidylinositol dephosphorylation"/>
    <property type="evidence" value="ECO:0007669"/>
    <property type="project" value="InterPro"/>
</dbReference>
<keyword evidence="3" id="KW-0812">Transmembrane</keyword>
<dbReference type="Proteomes" id="UP001472866">
    <property type="component" value="Chromosome 02"/>
</dbReference>
<dbReference type="InterPro" id="IPR046985">
    <property type="entry name" value="IP5"/>
</dbReference>
<evidence type="ECO:0000259" key="4">
    <source>
        <dbReference type="SMART" id="SM00128"/>
    </source>
</evidence>
<evidence type="ECO:0000313" key="5">
    <source>
        <dbReference type="EMBL" id="WZN59465.1"/>
    </source>
</evidence>
<dbReference type="InterPro" id="IPR000300">
    <property type="entry name" value="IPPc"/>
</dbReference>
<evidence type="ECO:0000313" key="6">
    <source>
        <dbReference type="Proteomes" id="UP001472866"/>
    </source>
</evidence>
<evidence type="ECO:0000256" key="3">
    <source>
        <dbReference type="SAM" id="Phobius"/>
    </source>
</evidence>
<feature type="region of interest" description="Disordered" evidence="2">
    <location>
        <begin position="1"/>
        <end position="70"/>
    </location>
</feature>
<sequence>MKDGADIVDLEGAPRPDSEPATPRLSSARIHKTASHLSIRSQRSEASTADGSVPGLAKSTRRPNGRFFTGTGGENTSASRRFFVCCDPNTGLLGVYNRCFRYVVLWKFLPTRVRKRLSIPLLIGFWCGFIVLIGWVYNISLYAQTLTLNDEDDTCVAQCAGLFGGTCEEELREIKEREKATDAFFLVNSAYITVAALVTIHIVMAITSSLRNVGRALNKVAKKRDFSSISNILLFSAENATAETRDVMDPVRALVQQGLAYKKRAEKAESKWAEAASRAETLEALAGRDSGRIYGSGGGLGGGSYNDASRRKVEVFCATWNLGNRQPPDSLSSWLGAAKLCDVVAVGVQECSYSVSGGMGVLPGQGCARHFREALERELGAGYYLEEHALISGGDGAMEDLAAIRLYVFCRREHRPYIKSAGCSTVRTGTGKVTLNKGAVGVRLWVFGLRCEFVNAHLAHGAEATLERNQDYQRISRRLFNLSKRPRVQDFVPHACFWLGDLNYRVELPREEVVDKIERLRRSGGSFGGLLVHDQLLKEMTMGRTFGLSGCHEPWMEAKIEFLPTYKLNEDRSGYDDKRAPAWCDRILHSALEGAAVTPLSYGSDCVLFTSDHHPVSAVFGLTCPPLPRGRGPPRDRGTPVQVGCVAVDVFSREVGRAVLRALKVEEGSGRVVEGEEDGEGSGRAVAVACGTDVGALLAGHLMLTVGGPAAAEEAGSVDWVGGGALEVGVAEISAMEPLVLGLHLRTGAKGAKGSKSASGSKSVSQISFDAGVSSRLPEGAPPPSPRVEGEAWTLLAEAAVRCEEGWFSVPLASSGLEVGKISGEITIG</sequence>
<proteinExistence type="inferred from homology"/>
<feature type="domain" description="Inositol polyphosphate-related phosphatase" evidence="4">
    <location>
        <begin position="311"/>
        <end position="628"/>
    </location>
</feature>
<accession>A0AAX4P127</accession>
<name>A0AAX4P127_9CHLO</name>
<dbReference type="Pfam" id="PF22669">
    <property type="entry name" value="Exo_endo_phos2"/>
    <property type="match status" value="1"/>
</dbReference>
<feature type="compositionally biased region" description="Polar residues" evidence="2">
    <location>
        <begin position="35"/>
        <end position="50"/>
    </location>
</feature>
<evidence type="ECO:0000256" key="2">
    <source>
        <dbReference type="SAM" id="MobiDB-lite"/>
    </source>
</evidence>
<keyword evidence="6" id="KW-1185">Reference proteome</keyword>
<feature type="transmembrane region" description="Helical" evidence="3">
    <location>
        <begin position="183"/>
        <end position="206"/>
    </location>
</feature>
<dbReference type="InterPro" id="IPR036691">
    <property type="entry name" value="Endo/exonu/phosph_ase_sf"/>
</dbReference>
<protein>
    <submittedName>
        <fullName evidence="5">Inositol polyphosphate phosphatase</fullName>
    </submittedName>
</protein>
<feature type="transmembrane region" description="Helical" evidence="3">
    <location>
        <begin position="117"/>
        <end position="137"/>
    </location>
</feature>